<dbReference type="RefSeq" id="WP_221276374.1">
    <property type="nucleotide sequence ID" value="NZ_AP024685.1"/>
</dbReference>
<dbReference type="EMBL" id="AP024685">
    <property type="protein sequence ID" value="BCX31098.1"/>
    <property type="molecule type" value="Genomic_DNA"/>
</dbReference>
<dbReference type="PANTHER" id="PTHR37316:SF3">
    <property type="entry name" value="TEICHOIC ACID GLYCEROL-PHOSPHATE TRANSFERASE"/>
    <property type="match status" value="1"/>
</dbReference>
<evidence type="ECO:0000313" key="2">
    <source>
        <dbReference type="Proteomes" id="UP000825100"/>
    </source>
</evidence>
<dbReference type="InterPro" id="IPR007554">
    <property type="entry name" value="Glycerophosphate_synth"/>
</dbReference>
<reference evidence="1 2" key="1">
    <citation type="submission" date="2021-05" db="EMBL/GenBank/DDBJ databases">
        <title>Complete Genome Sequence of Latilactobacillus sp. Strain WDN19, a High D-Aspartate-producing Lactic Acid Bacterium Isolated from a Japanese Pickle.</title>
        <authorList>
            <person name="Kajitani K."/>
            <person name="Takahashi S."/>
        </authorList>
    </citation>
    <scope>NUCLEOTIDE SEQUENCE [LARGE SCALE GENOMIC DNA]</scope>
    <source>
        <strain evidence="1 2">WDN19</strain>
    </source>
</reference>
<gene>
    <name evidence="1" type="ORF">LTWDN19_16650</name>
</gene>
<name>A0ABN6GL02_LATCU</name>
<dbReference type="Pfam" id="PF04464">
    <property type="entry name" value="Glyphos_transf"/>
    <property type="match status" value="1"/>
</dbReference>
<dbReference type="SUPFAM" id="SSF53756">
    <property type="entry name" value="UDP-Glycosyltransferase/glycogen phosphorylase"/>
    <property type="match status" value="1"/>
</dbReference>
<sequence length="398" mass="47161">MNKIISNALGAVKLLIAFFLLKTVYRNIYNMNYWLICEKPSEARDNGYHFYKFIRENHPEINIYYVIASNSSDLHKVDCYQNVIFYNSFKHYIYYLASRVCLSSQSLPYPCSRRLCEIFSFLKRKNTKTVWLQHGITKDKLSHKDMDYSIFKYDLLSCSAERESKFIQNEYGYSAEQAKVVGMCRYDNLLPMETENIILVMPTFRSNLVASNQSKKASLQEKKQFMKSSFYKTYISLLSSPKLIQFLKKNNYKIIFYPHYALQSYIETFFGVANDCVVVADSMHYDVQKLLLQSKLLITDYSSVFFDFAYMKKPELFYQFDKSEYRAIHYKQGYFDYQTDAFGKVVFNLDEVTEEIVNLFQNNFVLPKKYKERSNSFFAFNDLKNCERTYNAVMALVR</sequence>
<evidence type="ECO:0008006" key="3">
    <source>
        <dbReference type="Google" id="ProtNLM"/>
    </source>
</evidence>
<protein>
    <recommendedName>
        <fullName evidence="3">Teichoic acid biosynthesis protein B</fullName>
    </recommendedName>
</protein>
<dbReference type="InterPro" id="IPR051612">
    <property type="entry name" value="Teichoic_Acid_Biosynth"/>
</dbReference>
<organism evidence="1 2">
    <name type="scientific">Latilactobacillus curvatus</name>
    <name type="common">Lactobacillus curvatus</name>
    <dbReference type="NCBI Taxonomy" id="28038"/>
    <lineage>
        <taxon>Bacteria</taxon>
        <taxon>Bacillati</taxon>
        <taxon>Bacillota</taxon>
        <taxon>Bacilli</taxon>
        <taxon>Lactobacillales</taxon>
        <taxon>Lactobacillaceae</taxon>
        <taxon>Latilactobacillus</taxon>
    </lineage>
</organism>
<proteinExistence type="predicted"/>
<dbReference type="InterPro" id="IPR043148">
    <property type="entry name" value="TagF_C"/>
</dbReference>
<dbReference type="Proteomes" id="UP000825100">
    <property type="component" value="Chromosome"/>
</dbReference>
<keyword evidence="2" id="KW-1185">Reference proteome</keyword>
<dbReference type="Gene3D" id="3.40.50.12580">
    <property type="match status" value="1"/>
</dbReference>
<evidence type="ECO:0000313" key="1">
    <source>
        <dbReference type="EMBL" id="BCX31098.1"/>
    </source>
</evidence>
<accession>A0ABN6GL02</accession>
<dbReference type="PANTHER" id="PTHR37316">
    <property type="entry name" value="TEICHOIC ACID GLYCEROL-PHOSPHATE PRIMASE"/>
    <property type="match status" value="1"/>
</dbReference>